<dbReference type="EMBL" id="JAGSXH010000029">
    <property type="protein sequence ID" value="MBS2963549.1"/>
    <property type="molecule type" value="Genomic_DNA"/>
</dbReference>
<dbReference type="PANTHER" id="PTHR11228">
    <property type="entry name" value="RADICAL SAM DOMAIN PROTEIN"/>
    <property type="match status" value="1"/>
</dbReference>
<comment type="caution">
    <text evidence="7">The sequence shown here is derived from an EMBL/GenBank/DDBJ whole genome shotgun (WGS) entry which is preliminary data.</text>
</comment>
<keyword evidence="5" id="KW-0411">Iron-sulfur</keyword>
<dbReference type="CDD" id="cd01335">
    <property type="entry name" value="Radical_SAM"/>
    <property type="match status" value="1"/>
</dbReference>
<dbReference type="GO" id="GO:0051536">
    <property type="term" value="F:iron-sulfur cluster binding"/>
    <property type="evidence" value="ECO:0007669"/>
    <property type="project" value="UniProtKB-KW"/>
</dbReference>
<keyword evidence="4" id="KW-0408">Iron</keyword>
<name>A0A8J8BE94_9ACTN</name>
<dbReference type="Gene3D" id="3.20.20.70">
    <property type="entry name" value="Aldolase class I"/>
    <property type="match status" value="1"/>
</dbReference>
<feature type="domain" description="Radical SAM core" evidence="6">
    <location>
        <begin position="294"/>
        <end position="518"/>
    </location>
</feature>
<dbReference type="PROSITE" id="PS51918">
    <property type="entry name" value="RADICAL_SAM"/>
    <property type="match status" value="1"/>
</dbReference>
<dbReference type="Proteomes" id="UP000677913">
    <property type="component" value="Unassembled WGS sequence"/>
</dbReference>
<dbReference type="Pfam" id="PF04055">
    <property type="entry name" value="Radical_SAM"/>
    <property type="match status" value="1"/>
</dbReference>
<dbReference type="RefSeq" id="WP_211467350.1">
    <property type="nucleotide sequence ID" value="NZ_JAGSXH010000029.1"/>
</dbReference>
<evidence type="ECO:0000256" key="2">
    <source>
        <dbReference type="ARBA" id="ARBA00022691"/>
    </source>
</evidence>
<dbReference type="InterPro" id="IPR050377">
    <property type="entry name" value="Radical_SAM_PqqE_MftC-like"/>
</dbReference>
<keyword evidence="2" id="KW-0949">S-adenosyl-L-methionine</keyword>
<dbReference type="Gene3D" id="3.60.21.10">
    <property type="match status" value="1"/>
</dbReference>
<dbReference type="SUPFAM" id="SSF56300">
    <property type="entry name" value="Metallo-dependent phosphatases"/>
    <property type="match status" value="1"/>
</dbReference>
<proteinExistence type="inferred from homology"/>
<dbReference type="AlphaFoldDB" id="A0A8J8BE94"/>
<dbReference type="SUPFAM" id="SSF102114">
    <property type="entry name" value="Radical SAM enzymes"/>
    <property type="match status" value="1"/>
</dbReference>
<dbReference type="GO" id="GO:0046872">
    <property type="term" value="F:metal ion binding"/>
    <property type="evidence" value="ECO:0007669"/>
    <property type="project" value="UniProtKB-KW"/>
</dbReference>
<dbReference type="SFLD" id="SFLDS00029">
    <property type="entry name" value="Radical_SAM"/>
    <property type="match status" value="1"/>
</dbReference>
<organism evidence="7 8">
    <name type="scientific">Actinocrinis puniceicyclus</name>
    <dbReference type="NCBI Taxonomy" id="977794"/>
    <lineage>
        <taxon>Bacteria</taxon>
        <taxon>Bacillati</taxon>
        <taxon>Actinomycetota</taxon>
        <taxon>Actinomycetes</taxon>
        <taxon>Catenulisporales</taxon>
        <taxon>Actinospicaceae</taxon>
        <taxon>Actinocrinis</taxon>
    </lineage>
</organism>
<dbReference type="GO" id="GO:0003824">
    <property type="term" value="F:catalytic activity"/>
    <property type="evidence" value="ECO:0007669"/>
    <property type="project" value="InterPro"/>
</dbReference>
<dbReference type="Pfam" id="PF12850">
    <property type="entry name" value="Metallophos_2"/>
    <property type="match status" value="1"/>
</dbReference>
<dbReference type="PANTHER" id="PTHR11228:SF22">
    <property type="entry name" value="PEPTIDE BIOSYNTHESIS PROTEIN YYDG-RELATED"/>
    <property type="match status" value="1"/>
</dbReference>
<evidence type="ECO:0000256" key="5">
    <source>
        <dbReference type="ARBA" id="ARBA00023014"/>
    </source>
</evidence>
<protein>
    <submittedName>
        <fullName evidence="7">Radical SAM protein</fullName>
    </submittedName>
</protein>
<keyword evidence="3" id="KW-0479">Metal-binding</keyword>
<dbReference type="InterPro" id="IPR013785">
    <property type="entry name" value="Aldolase_TIM"/>
</dbReference>
<dbReference type="SFLD" id="SFLDG01067">
    <property type="entry name" value="SPASM/twitch_domain_containing"/>
    <property type="match status" value="1"/>
</dbReference>
<evidence type="ECO:0000256" key="3">
    <source>
        <dbReference type="ARBA" id="ARBA00022723"/>
    </source>
</evidence>
<evidence type="ECO:0000313" key="8">
    <source>
        <dbReference type="Proteomes" id="UP000677913"/>
    </source>
</evidence>
<dbReference type="InterPro" id="IPR058240">
    <property type="entry name" value="rSAM_sf"/>
</dbReference>
<keyword evidence="8" id="KW-1185">Reference proteome</keyword>
<dbReference type="InterPro" id="IPR024654">
    <property type="entry name" value="Calcineurin-like_PHP_lpxH"/>
</dbReference>
<dbReference type="InterPro" id="IPR007197">
    <property type="entry name" value="rSAM"/>
</dbReference>
<comment type="similarity">
    <text evidence="1">Belongs to the metallophosphoesterase superfamily. YfcE family.</text>
</comment>
<accession>A0A8J8BE94</accession>
<reference evidence="7" key="1">
    <citation type="submission" date="2021-04" db="EMBL/GenBank/DDBJ databases">
        <title>Genome based classification of Actinospica acidithermotolerans sp. nov., an actinobacterium isolated from an Indonesian hot spring.</title>
        <authorList>
            <person name="Kusuma A.B."/>
            <person name="Putra K.E."/>
            <person name="Nafisah S."/>
            <person name="Loh J."/>
            <person name="Nouioui I."/>
            <person name="Goodfellow M."/>
        </authorList>
    </citation>
    <scope>NUCLEOTIDE SEQUENCE</scope>
    <source>
        <strain evidence="7">DSM 45618</strain>
    </source>
</reference>
<evidence type="ECO:0000259" key="6">
    <source>
        <dbReference type="PROSITE" id="PS51918"/>
    </source>
</evidence>
<evidence type="ECO:0000313" key="7">
    <source>
        <dbReference type="EMBL" id="MBS2963549.1"/>
    </source>
</evidence>
<sequence>MRIAVSGGPYGNPYALRAFVADATARGAERLFCLGDLGGFGAEVDALWPIIKDAGIECIAGNYDVAIARADADCGCGYRDPRDNAYAQLIYDHTLTHTSRQFAAWMGALPTERRLTLRGRDVHLVHGSPLALNDFWWESLPEHEHRRRAESSGAEVILCTHSGLPWIRRIGDALTVNVGVLGKPANDGRREVRYAMLDLDDGHPRAELVPLAYDWRAQAESMRDAGLPEAFVETIETGWWTTCLESLPPRERSRGRYHLYRSALPTSFTPSGGSWGDPETVAEDERPVIGLFGSPYFPARLWIYTNFHCNLRCDYCAVASSARAEPRTIGPEAFTSLVDEAVREGFAELYLTGGEPFLHPQIMELLDAASRALPTVVLTNAMLTGTRRLAGLADLADRKLMIQTSLDGARPETHDAHRGRGSHARTLAGIRQLIELGLPPRVALTETPENTGEIGQVADLLAGLGLPPAHFAVRPLLRRGFSREGREIQADASIPELTVSADGLHWHPAGADLATSPDMHLAPAGASLAEGKRLITERFLTARLADASLPRPVHCAI</sequence>
<evidence type="ECO:0000256" key="1">
    <source>
        <dbReference type="ARBA" id="ARBA00008950"/>
    </source>
</evidence>
<dbReference type="InterPro" id="IPR029052">
    <property type="entry name" value="Metallo-depent_PP-like"/>
</dbReference>
<evidence type="ECO:0000256" key="4">
    <source>
        <dbReference type="ARBA" id="ARBA00023004"/>
    </source>
</evidence>
<gene>
    <name evidence="7" type="ORF">KGA66_10860</name>
</gene>